<evidence type="ECO:0008006" key="5">
    <source>
        <dbReference type="Google" id="ProtNLM"/>
    </source>
</evidence>
<gene>
    <name evidence="3" type="ORF">MB27_17215</name>
</gene>
<organism evidence="3 4">
    <name type="scientific">Actinoplanes utahensis</name>
    <dbReference type="NCBI Taxonomy" id="1869"/>
    <lineage>
        <taxon>Bacteria</taxon>
        <taxon>Bacillati</taxon>
        <taxon>Actinomycetota</taxon>
        <taxon>Actinomycetes</taxon>
        <taxon>Micromonosporales</taxon>
        <taxon>Micromonosporaceae</taxon>
        <taxon>Actinoplanes</taxon>
    </lineage>
</organism>
<feature type="chain" id="PRO_5002032870" description="Lipoprotein" evidence="2">
    <location>
        <begin position="21"/>
        <end position="219"/>
    </location>
</feature>
<reference evidence="3 4" key="1">
    <citation type="submission" date="2014-10" db="EMBL/GenBank/DDBJ databases">
        <title>Draft genome sequence of Actinoplanes utahensis NRRL 12052.</title>
        <authorList>
            <person name="Velasco-Bucheli B."/>
            <person name="del Cerro C."/>
            <person name="Hormigo D."/>
            <person name="Garcia J.L."/>
            <person name="Acebal C."/>
            <person name="Arroyo M."/>
            <person name="de la Mata I."/>
        </authorList>
    </citation>
    <scope>NUCLEOTIDE SEQUENCE [LARGE SCALE GENOMIC DNA]</scope>
    <source>
        <strain evidence="3 4">NRRL 12052</strain>
    </source>
</reference>
<protein>
    <recommendedName>
        <fullName evidence="5">Lipoprotein</fullName>
    </recommendedName>
</protein>
<keyword evidence="4" id="KW-1185">Reference proteome</keyword>
<dbReference type="AlphaFoldDB" id="A0A0A6UK03"/>
<sequence>MRVRAAAVAAVMVGLMTAGCTDTDGPSTVDTSSLPTPGGTASSMTYEEAYRRLPIDGTKEVPITWDLTRAPETDKVLAARRALAFNYWMWGSTDYRPIIPVGRMLVTEITYEVILKGVADVTDHDPTTGPLRVKLMGVGDYGGSEVTVTFCTDRGRWRGPMNKGGKNRAYLESYEMKRVESGDGQPRWLYLALTADTEDLKARYGAECTKWAQHPAPTP</sequence>
<evidence type="ECO:0000313" key="3">
    <source>
        <dbReference type="EMBL" id="KHD76445.1"/>
    </source>
</evidence>
<feature type="region of interest" description="Disordered" evidence="1">
    <location>
        <begin position="22"/>
        <end position="42"/>
    </location>
</feature>
<feature type="signal peptide" evidence="2">
    <location>
        <begin position="1"/>
        <end position="20"/>
    </location>
</feature>
<comment type="caution">
    <text evidence="3">The sequence shown here is derived from an EMBL/GenBank/DDBJ whole genome shotgun (WGS) entry which is preliminary data.</text>
</comment>
<keyword evidence="2" id="KW-0732">Signal</keyword>
<evidence type="ECO:0000256" key="2">
    <source>
        <dbReference type="SAM" id="SignalP"/>
    </source>
</evidence>
<proteinExistence type="predicted"/>
<feature type="compositionally biased region" description="Polar residues" evidence="1">
    <location>
        <begin position="24"/>
        <end position="42"/>
    </location>
</feature>
<name>A0A0A6UK03_ACTUT</name>
<dbReference type="Proteomes" id="UP000054537">
    <property type="component" value="Unassembled WGS sequence"/>
</dbReference>
<evidence type="ECO:0000256" key="1">
    <source>
        <dbReference type="SAM" id="MobiDB-lite"/>
    </source>
</evidence>
<accession>A0A0A6UK03</accession>
<dbReference type="RefSeq" id="WP_043525609.1">
    <property type="nucleotide sequence ID" value="NZ_BAABKU010000014.1"/>
</dbReference>
<evidence type="ECO:0000313" key="4">
    <source>
        <dbReference type="Proteomes" id="UP000054537"/>
    </source>
</evidence>
<dbReference type="EMBL" id="JRTT01000018">
    <property type="protein sequence ID" value="KHD76445.1"/>
    <property type="molecule type" value="Genomic_DNA"/>
</dbReference>
<dbReference type="PROSITE" id="PS51257">
    <property type="entry name" value="PROKAR_LIPOPROTEIN"/>
    <property type="match status" value="1"/>
</dbReference>